<feature type="transmembrane region" description="Helical" evidence="5">
    <location>
        <begin position="25"/>
        <end position="44"/>
    </location>
</feature>
<evidence type="ECO:0000256" key="4">
    <source>
        <dbReference type="PROSITE-ProRule" id="PRU00175"/>
    </source>
</evidence>
<sequence>MNTYKLIIRVLSQEEKTNDNSQTSGIAGGGVVVFVLGMIIYCIWKCFQKKREDEQQAEVIPSNEYQFQEQNIEFEARTQAGRIIDEMKTSKQKLYLENKELEDCPICLMPISPALLISTSCNHQFHKACLTQWLEVNDMCPTCRTKVSK</sequence>
<reference evidence="7" key="1">
    <citation type="submission" date="2021-01" db="EMBL/GenBank/DDBJ databases">
        <authorList>
            <consortium name="Genoscope - CEA"/>
            <person name="William W."/>
        </authorList>
    </citation>
    <scope>NUCLEOTIDE SEQUENCE</scope>
</reference>
<evidence type="ECO:0000256" key="2">
    <source>
        <dbReference type="ARBA" id="ARBA00022771"/>
    </source>
</evidence>
<accession>A0A8S1QTA5</accession>
<name>A0A8S1QTA5_9CILI</name>
<dbReference type="PANTHER" id="PTHR45798">
    <property type="entry name" value="RING-H2 FINGER PROTEIN ATL61-RELATED-RELATED"/>
    <property type="match status" value="1"/>
</dbReference>
<keyword evidence="8" id="KW-1185">Reference proteome</keyword>
<dbReference type="InterPro" id="IPR052788">
    <property type="entry name" value="RING-type_E3_ligase_ATL"/>
</dbReference>
<dbReference type="SMART" id="SM00184">
    <property type="entry name" value="RING"/>
    <property type="match status" value="1"/>
</dbReference>
<proteinExistence type="predicted"/>
<evidence type="ECO:0000256" key="1">
    <source>
        <dbReference type="ARBA" id="ARBA00022723"/>
    </source>
</evidence>
<organism evidence="7 8">
    <name type="scientific">Paramecium sonneborni</name>
    <dbReference type="NCBI Taxonomy" id="65129"/>
    <lineage>
        <taxon>Eukaryota</taxon>
        <taxon>Sar</taxon>
        <taxon>Alveolata</taxon>
        <taxon>Ciliophora</taxon>
        <taxon>Intramacronucleata</taxon>
        <taxon>Oligohymenophorea</taxon>
        <taxon>Peniculida</taxon>
        <taxon>Parameciidae</taxon>
        <taxon>Paramecium</taxon>
    </lineage>
</organism>
<feature type="domain" description="RING-type" evidence="6">
    <location>
        <begin position="104"/>
        <end position="144"/>
    </location>
</feature>
<keyword evidence="5" id="KW-0472">Membrane</keyword>
<gene>
    <name evidence="7" type="ORF">PSON_ATCC_30995.1.T1170064</name>
</gene>
<dbReference type="GO" id="GO:0008270">
    <property type="term" value="F:zinc ion binding"/>
    <property type="evidence" value="ECO:0007669"/>
    <property type="project" value="UniProtKB-KW"/>
</dbReference>
<evidence type="ECO:0000256" key="5">
    <source>
        <dbReference type="SAM" id="Phobius"/>
    </source>
</evidence>
<keyword evidence="1" id="KW-0479">Metal-binding</keyword>
<protein>
    <recommendedName>
        <fullName evidence="6">RING-type domain-containing protein</fullName>
    </recommendedName>
</protein>
<dbReference type="EMBL" id="CAJJDN010000117">
    <property type="protein sequence ID" value="CAD8118392.1"/>
    <property type="molecule type" value="Genomic_DNA"/>
</dbReference>
<dbReference type="Pfam" id="PF13639">
    <property type="entry name" value="zf-RING_2"/>
    <property type="match status" value="1"/>
</dbReference>
<keyword evidence="3" id="KW-0862">Zinc</keyword>
<keyword evidence="5" id="KW-1133">Transmembrane helix</keyword>
<evidence type="ECO:0000313" key="8">
    <source>
        <dbReference type="Proteomes" id="UP000692954"/>
    </source>
</evidence>
<dbReference type="AlphaFoldDB" id="A0A8S1QTA5"/>
<comment type="caution">
    <text evidence="7">The sequence shown here is derived from an EMBL/GenBank/DDBJ whole genome shotgun (WGS) entry which is preliminary data.</text>
</comment>
<dbReference type="InterPro" id="IPR001841">
    <property type="entry name" value="Znf_RING"/>
</dbReference>
<dbReference type="OrthoDB" id="8062037at2759"/>
<dbReference type="PANTHER" id="PTHR45798:SF97">
    <property type="entry name" value="ALCOHOL-SENSITIVE RING FINGER PROTEIN 1"/>
    <property type="match status" value="1"/>
</dbReference>
<dbReference type="PROSITE" id="PS50089">
    <property type="entry name" value="ZF_RING_2"/>
    <property type="match status" value="1"/>
</dbReference>
<keyword evidence="5" id="KW-0812">Transmembrane</keyword>
<dbReference type="Proteomes" id="UP000692954">
    <property type="component" value="Unassembled WGS sequence"/>
</dbReference>
<evidence type="ECO:0000256" key="3">
    <source>
        <dbReference type="ARBA" id="ARBA00022833"/>
    </source>
</evidence>
<keyword evidence="2 4" id="KW-0863">Zinc-finger</keyword>
<evidence type="ECO:0000259" key="6">
    <source>
        <dbReference type="PROSITE" id="PS50089"/>
    </source>
</evidence>
<evidence type="ECO:0000313" key="7">
    <source>
        <dbReference type="EMBL" id="CAD8118392.1"/>
    </source>
</evidence>